<dbReference type="Proteomes" id="UP000440732">
    <property type="component" value="Unassembled WGS sequence"/>
</dbReference>
<name>A0A6A3XW78_9STRA</name>
<dbReference type="EMBL" id="QXGA01000529">
    <property type="protein sequence ID" value="KAE9144593.1"/>
    <property type="molecule type" value="Genomic_DNA"/>
</dbReference>
<evidence type="ECO:0000313" key="17">
    <source>
        <dbReference type="Proteomes" id="UP000460718"/>
    </source>
</evidence>
<protein>
    <submittedName>
        <fullName evidence="6">Uncharacterized protein</fullName>
    </submittedName>
</protein>
<dbReference type="OrthoDB" id="10608051at2759"/>
<evidence type="ECO:0000313" key="7">
    <source>
        <dbReference type="EMBL" id="KAE9222755.1"/>
    </source>
</evidence>
<evidence type="ECO:0000313" key="2">
    <source>
        <dbReference type="EMBL" id="KAE8942175.1"/>
    </source>
</evidence>
<dbReference type="EMBL" id="QXFY01000321">
    <property type="protein sequence ID" value="KAE9348036.1"/>
    <property type="molecule type" value="Genomic_DNA"/>
</dbReference>
<dbReference type="EMBL" id="QXGD01000388">
    <property type="protein sequence ID" value="KAE9241121.1"/>
    <property type="molecule type" value="Genomic_DNA"/>
</dbReference>
<dbReference type="Proteomes" id="UP000433483">
    <property type="component" value="Unassembled WGS sequence"/>
</dbReference>
<sequence>MHENPALKSGMKKDFVLGDTESMDSEPDKAPLRRATKRPLQCCRPAKTSAKLAKPDVQATSVQSRQSL</sequence>
<dbReference type="Proteomes" id="UP000437068">
    <property type="component" value="Unassembled WGS sequence"/>
</dbReference>
<comment type="caution">
    <text evidence="6">The sequence shown here is derived from an EMBL/GenBank/DDBJ whole genome shotgun (WGS) entry which is preliminary data.</text>
</comment>
<evidence type="ECO:0000313" key="5">
    <source>
        <dbReference type="EMBL" id="KAE9144593.1"/>
    </source>
</evidence>
<evidence type="ECO:0000313" key="19">
    <source>
        <dbReference type="Proteomes" id="UP000486351"/>
    </source>
</evidence>
<evidence type="ECO:0000313" key="3">
    <source>
        <dbReference type="EMBL" id="KAE9002892.1"/>
    </source>
</evidence>
<dbReference type="EMBL" id="QXGF01000319">
    <property type="protein sequence ID" value="KAE8942175.1"/>
    <property type="molecule type" value="Genomic_DNA"/>
</dbReference>
<dbReference type="Proteomes" id="UP000441208">
    <property type="component" value="Unassembled WGS sequence"/>
</dbReference>
<evidence type="ECO:0000313" key="16">
    <source>
        <dbReference type="Proteomes" id="UP000441208"/>
    </source>
</evidence>
<organism evidence="6 12">
    <name type="scientific">Phytophthora fragariae</name>
    <dbReference type="NCBI Taxonomy" id="53985"/>
    <lineage>
        <taxon>Eukaryota</taxon>
        <taxon>Sar</taxon>
        <taxon>Stramenopiles</taxon>
        <taxon>Oomycota</taxon>
        <taxon>Peronosporomycetes</taxon>
        <taxon>Peronosporales</taxon>
        <taxon>Peronosporaceae</taxon>
        <taxon>Phytophthora</taxon>
    </lineage>
</organism>
<evidence type="ECO:0000313" key="8">
    <source>
        <dbReference type="EMBL" id="KAE9241121.1"/>
    </source>
</evidence>
<accession>A0A6A3XW78</accession>
<feature type="region of interest" description="Disordered" evidence="1">
    <location>
        <begin position="1"/>
        <end position="68"/>
    </location>
</feature>
<keyword evidence="12" id="KW-1185">Reference proteome</keyword>
<dbReference type="Proteomes" id="UP000486351">
    <property type="component" value="Unassembled WGS sequence"/>
</dbReference>
<dbReference type="AlphaFoldDB" id="A0A6A3XW78"/>
<evidence type="ECO:0000313" key="4">
    <source>
        <dbReference type="EMBL" id="KAE9108119.1"/>
    </source>
</evidence>
<dbReference type="EMBL" id="QXFZ01000684">
    <property type="protein sequence ID" value="KAE9108119.1"/>
    <property type="molecule type" value="Genomic_DNA"/>
</dbReference>
<evidence type="ECO:0000313" key="12">
    <source>
        <dbReference type="Proteomes" id="UP000433483"/>
    </source>
</evidence>
<dbReference type="EMBL" id="QXGB01000647">
    <property type="protein sequence ID" value="KAE9208209.1"/>
    <property type="molecule type" value="Genomic_DNA"/>
</dbReference>
<dbReference type="EMBL" id="QXGE01000817">
    <property type="protein sequence ID" value="KAE9303147.1"/>
    <property type="molecule type" value="Genomic_DNA"/>
</dbReference>
<feature type="compositionally biased region" description="Basic and acidic residues" evidence="1">
    <location>
        <begin position="1"/>
        <end position="16"/>
    </location>
</feature>
<gene>
    <name evidence="9" type="ORF">PF001_g13687</name>
    <name evidence="8" type="ORF">PF002_g9422</name>
    <name evidence="7" type="ORF">PF004_g12715</name>
    <name evidence="6" type="ORF">PF005_g12304</name>
    <name evidence="5" type="ORF">PF006_g10484</name>
    <name evidence="4" type="ORF">PF007_g12781</name>
    <name evidence="10" type="ORF">PF008_g7541</name>
    <name evidence="2" type="ORF">PF009_g8055</name>
    <name evidence="3" type="ORF">PF011_g13123</name>
</gene>
<evidence type="ECO:0000313" key="18">
    <source>
        <dbReference type="Proteomes" id="UP000476176"/>
    </source>
</evidence>
<dbReference type="Proteomes" id="UP000460718">
    <property type="component" value="Unassembled WGS sequence"/>
</dbReference>
<dbReference type="EMBL" id="QXFW01000793">
    <property type="protein sequence ID" value="KAE9002892.1"/>
    <property type="molecule type" value="Genomic_DNA"/>
</dbReference>
<proteinExistence type="predicted"/>
<dbReference type="Proteomes" id="UP000440367">
    <property type="component" value="Unassembled WGS sequence"/>
</dbReference>
<dbReference type="Proteomes" id="UP000429523">
    <property type="component" value="Unassembled WGS sequence"/>
</dbReference>
<evidence type="ECO:0000313" key="9">
    <source>
        <dbReference type="EMBL" id="KAE9303147.1"/>
    </source>
</evidence>
<dbReference type="Proteomes" id="UP000476176">
    <property type="component" value="Unassembled WGS sequence"/>
</dbReference>
<evidence type="ECO:0000313" key="13">
    <source>
        <dbReference type="Proteomes" id="UP000437068"/>
    </source>
</evidence>
<evidence type="ECO:0000313" key="10">
    <source>
        <dbReference type="EMBL" id="KAE9348036.1"/>
    </source>
</evidence>
<evidence type="ECO:0000313" key="6">
    <source>
        <dbReference type="EMBL" id="KAE9208209.1"/>
    </source>
</evidence>
<reference evidence="11 12" key="1">
    <citation type="submission" date="2018-08" db="EMBL/GenBank/DDBJ databases">
        <title>Genomic investigation of the strawberry pathogen Phytophthora fragariae indicates pathogenicity is determined by transcriptional variation in three key races.</title>
        <authorList>
            <person name="Adams T.M."/>
            <person name="Armitage A.D."/>
            <person name="Sobczyk M.K."/>
            <person name="Bates H.J."/>
            <person name="Dunwell J.M."/>
            <person name="Nellist C.F."/>
            <person name="Harrison R.J."/>
        </authorList>
    </citation>
    <scope>NUCLEOTIDE SEQUENCE [LARGE SCALE GENOMIC DNA]</scope>
    <source>
        <strain evidence="9 13">A4</strain>
        <strain evidence="8 14">BC-1</strain>
        <strain evidence="7 18">BC-23</strain>
        <strain evidence="6 12">NOV-27</strain>
        <strain evidence="5 15">NOV-5</strain>
        <strain evidence="4 16">NOV-71</strain>
        <strain evidence="10 19">NOV-77</strain>
        <strain evidence="2 11">NOV-9</strain>
        <strain evidence="3 17">SCRP245</strain>
    </source>
</reference>
<evidence type="ECO:0000256" key="1">
    <source>
        <dbReference type="SAM" id="MobiDB-lite"/>
    </source>
</evidence>
<evidence type="ECO:0000313" key="11">
    <source>
        <dbReference type="Proteomes" id="UP000429523"/>
    </source>
</evidence>
<evidence type="ECO:0000313" key="15">
    <source>
        <dbReference type="Proteomes" id="UP000440732"/>
    </source>
</evidence>
<feature type="compositionally biased region" description="Polar residues" evidence="1">
    <location>
        <begin position="58"/>
        <end position="68"/>
    </location>
</feature>
<evidence type="ECO:0000313" key="14">
    <source>
        <dbReference type="Proteomes" id="UP000440367"/>
    </source>
</evidence>
<dbReference type="EMBL" id="QXGC01000736">
    <property type="protein sequence ID" value="KAE9222755.1"/>
    <property type="molecule type" value="Genomic_DNA"/>
</dbReference>